<keyword evidence="3" id="KW-0378">Hydrolase</keyword>
<dbReference type="PANTHER" id="PTHR34718:SF2">
    <property type="entry name" value="PHD-TYPE DOMAIN-CONTAINING PROTEIN"/>
    <property type="match status" value="1"/>
</dbReference>
<proteinExistence type="inferred from homology"/>
<dbReference type="OrthoDB" id="8187670at2759"/>
<dbReference type="GO" id="GO:0006508">
    <property type="term" value="P:proteolysis"/>
    <property type="evidence" value="ECO:0007669"/>
    <property type="project" value="UniProtKB-KW"/>
</dbReference>
<dbReference type="InterPro" id="IPR038765">
    <property type="entry name" value="Papain-like_cys_pep_sf"/>
</dbReference>
<keyword evidence="2" id="KW-0645">Protease</keyword>
<dbReference type="EnsemblMetazoa" id="Aqu2.1.16968_001">
    <property type="protein sequence ID" value="Aqu2.1.16968_001"/>
    <property type="gene ID" value="Aqu2.1.16968"/>
</dbReference>
<dbReference type="Pfam" id="PF02902">
    <property type="entry name" value="Peptidase_C48"/>
    <property type="match status" value="1"/>
</dbReference>
<sequence>MSDRVENQPLISNHVAIGDFCVFYDGTEPKIGKVLQFQKFDTKGKKVNYRANYAPVGDNFKLLCTWYTIDTKSRQCHMTTTESMYISIDDYKFTLTVEYIENLVQDKELGFKPALLSLTNEFKVTPECMNYIASACEKCTSTSLMPSQASTSGSASNPMIIDGDPKSNETQNVWVTIEKLLLKVKDKLDIANGRRITDVHISAAQFLLKASFPHLNGLQSTCYQLTRHLHNVKNLIQVLHVSNNHWAVVSSIPSENDSECCLNYYDSVYSKLPENSERILSFLLAENGFIQVKVNCVPVTKQSGSSDCGLYAIANATALANGIDPQSCVYRQNEMRQHLIQCISNKKMTLFPISQTKHHITTSFFQIVIYYCPSCKREDDGRKMVQCERCCATGIMKIVSHHSVKTKHGSVKVEVPVKVVQHSDRSVIY</sequence>
<evidence type="ECO:0000256" key="1">
    <source>
        <dbReference type="ARBA" id="ARBA00005234"/>
    </source>
</evidence>
<organism evidence="5">
    <name type="scientific">Amphimedon queenslandica</name>
    <name type="common">Sponge</name>
    <dbReference type="NCBI Taxonomy" id="400682"/>
    <lineage>
        <taxon>Eukaryota</taxon>
        <taxon>Metazoa</taxon>
        <taxon>Porifera</taxon>
        <taxon>Demospongiae</taxon>
        <taxon>Heteroscleromorpha</taxon>
        <taxon>Haplosclerida</taxon>
        <taxon>Niphatidae</taxon>
        <taxon>Amphimedon</taxon>
    </lineage>
</organism>
<name>A0A1X7TPV5_AMPQE</name>
<evidence type="ECO:0000256" key="3">
    <source>
        <dbReference type="ARBA" id="ARBA00022801"/>
    </source>
</evidence>
<accession>A0A1X7TPV5</accession>
<evidence type="ECO:0000313" key="5">
    <source>
        <dbReference type="EnsemblMetazoa" id="Aqu2.1.16968_001"/>
    </source>
</evidence>
<comment type="similarity">
    <text evidence="1">Belongs to the peptidase C48 family.</text>
</comment>
<dbReference type="GO" id="GO:0008234">
    <property type="term" value="F:cysteine-type peptidase activity"/>
    <property type="evidence" value="ECO:0007669"/>
    <property type="project" value="InterPro"/>
</dbReference>
<reference evidence="5" key="1">
    <citation type="submission" date="2017-05" db="UniProtKB">
        <authorList>
            <consortium name="EnsemblMetazoa"/>
        </authorList>
    </citation>
    <scope>IDENTIFICATION</scope>
</reference>
<protein>
    <recommendedName>
        <fullName evidence="4">Ubiquitin-like protease family profile domain-containing protein</fullName>
    </recommendedName>
</protein>
<dbReference type="Gene3D" id="3.40.395.10">
    <property type="entry name" value="Adenoviral Proteinase, Chain A"/>
    <property type="match status" value="1"/>
</dbReference>
<feature type="domain" description="Ubiquitin-like protease family profile" evidence="4">
    <location>
        <begin position="230"/>
        <end position="333"/>
    </location>
</feature>
<dbReference type="AlphaFoldDB" id="A0A1X7TPV5"/>
<dbReference type="InterPro" id="IPR003653">
    <property type="entry name" value="Peptidase_C48_C"/>
</dbReference>
<dbReference type="PANTHER" id="PTHR34718">
    <property type="entry name" value="PHD-TYPE DOMAIN-CONTAINING PROTEIN"/>
    <property type="match status" value="1"/>
</dbReference>
<evidence type="ECO:0000256" key="2">
    <source>
        <dbReference type="ARBA" id="ARBA00022670"/>
    </source>
</evidence>
<dbReference type="InParanoid" id="A0A1X7TPV5"/>
<evidence type="ECO:0000259" key="4">
    <source>
        <dbReference type="Pfam" id="PF02902"/>
    </source>
</evidence>
<dbReference type="SUPFAM" id="SSF54001">
    <property type="entry name" value="Cysteine proteinases"/>
    <property type="match status" value="1"/>
</dbReference>